<dbReference type="EMBL" id="SDLP01000007">
    <property type="protein sequence ID" value="TDL04991.1"/>
    <property type="molecule type" value="Genomic_DNA"/>
</dbReference>
<evidence type="ECO:0000256" key="1">
    <source>
        <dbReference type="SAM" id="Phobius"/>
    </source>
</evidence>
<evidence type="ECO:0000313" key="3">
    <source>
        <dbReference type="Proteomes" id="UP000294952"/>
    </source>
</evidence>
<reference evidence="2 3" key="1">
    <citation type="submission" date="2019-01" db="EMBL/GenBank/DDBJ databases">
        <title>High-quality-draft genome sequences of five non-tuberculosis mycobacteriaceae isolated from a nosocomial environment.</title>
        <authorList>
            <person name="Tiago I."/>
            <person name="Alarico S."/>
            <person name="Pereira S.G."/>
            <person name="Coelho C."/>
            <person name="Maranha A."/>
            <person name="Empadinhas N."/>
        </authorList>
    </citation>
    <scope>NUCLEOTIDE SEQUENCE [LARGE SCALE GENOMIC DNA]</scope>
    <source>
        <strain evidence="2 3">22DIII</strain>
    </source>
</reference>
<name>A0A4R5X253_9MYCO</name>
<keyword evidence="1" id="KW-1133">Transmembrane helix</keyword>
<feature type="transmembrane region" description="Helical" evidence="1">
    <location>
        <begin position="88"/>
        <end position="110"/>
    </location>
</feature>
<accession>A0A4R5X253</accession>
<evidence type="ECO:0000313" key="2">
    <source>
        <dbReference type="EMBL" id="TDL04991.1"/>
    </source>
</evidence>
<gene>
    <name evidence="2" type="ORF">EUA04_20755</name>
</gene>
<proteinExistence type="predicted"/>
<dbReference type="Proteomes" id="UP000294952">
    <property type="component" value="Unassembled WGS sequence"/>
</dbReference>
<comment type="caution">
    <text evidence="2">The sequence shown here is derived from an EMBL/GenBank/DDBJ whole genome shotgun (WGS) entry which is preliminary data.</text>
</comment>
<keyword evidence="1" id="KW-0812">Transmembrane</keyword>
<dbReference type="AlphaFoldDB" id="A0A4R5X253"/>
<protein>
    <submittedName>
        <fullName evidence="2">Uncharacterized protein</fullName>
    </submittedName>
</protein>
<dbReference type="RefSeq" id="WP_131722596.1">
    <property type="nucleotide sequence ID" value="NZ_SDLP01000007.1"/>
</dbReference>
<organism evidence="2 3">
    <name type="scientific">Mycolicibacterium obuense</name>
    <dbReference type="NCBI Taxonomy" id="1807"/>
    <lineage>
        <taxon>Bacteria</taxon>
        <taxon>Bacillati</taxon>
        <taxon>Actinomycetota</taxon>
        <taxon>Actinomycetes</taxon>
        <taxon>Mycobacteriales</taxon>
        <taxon>Mycobacteriaceae</taxon>
        <taxon>Mycolicibacterium</taxon>
    </lineage>
</organism>
<sequence length="120" mass="12538">MRWVLTIGSALAITVGAAIALSTPIQLSSADHRGRPIACGDALQADSAAAEAADDYNQRLNDSSPDRFIATDYENQCAAMIVEKRRHAVIVSAAAAVVVLTTGGLGFMIHRARSRGSGSK</sequence>
<keyword evidence="1" id="KW-0472">Membrane</keyword>